<name>A0A1U8AKF3_NELNU</name>
<dbReference type="GO" id="GO:1900150">
    <property type="term" value="P:regulation of defense response to fungus"/>
    <property type="evidence" value="ECO:0007669"/>
    <property type="project" value="InterPro"/>
</dbReference>
<dbReference type="eggNOG" id="ENOG502QTCM">
    <property type="taxonomic scope" value="Eukaryota"/>
</dbReference>
<evidence type="ECO:0000313" key="5">
    <source>
        <dbReference type="Proteomes" id="UP000189703"/>
    </source>
</evidence>
<dbReference type="PANTHER" id="PTHR31105:SF42">
    <property type="entry name" value="OS02G0258300 PROTEIN"/>
    <property type="match status" value="1"/>
</dbReference>
<feature type="compositionally biased region" description="Low complexity" evidence="2">
    <location>
        <begin position="103"/>
        <end position="114"/>
    </location>
</feature>
<dbReference type="PANTHER" id="PTHR31105">
    <property type="entry name" value="EXTRA-LARGE G-PROTEIN-LIKE"/>
    <property type="match status" value="1"/>
</dbReference>
<feature type="region of interest" description="Disordered" evidence="2">
    <location>
        <begin position="670"/>
        <end position="690"/>
    </location>
</feature>
<dbReference type="OrthoDB" id="2020426at2759"/>
<evidence type="ECO:0000259" key="3">
    <source>
        <dbReference type="Pfam" id="PF11331"/>
    </source>
</evidence>
<feature type="compositionally biased region" description="Basic and acidic residues" evidence="2">
    <location>
        <begin position="201"/>
        <end position="213"/>
    </location>
</feature>
<proteinExistence type="predicted"/>
<dbReference type="AlphaFoldDB" id="A0A1U8AKF3"/>
<feature type="compositionally biased region" description="Basic and acidic residues" evidence="2">
    <location>
        <begin position="51"/>
        <end position="63"/>
    </location>
</feature>
<keyword evidence="5" id="KW-1185">Reference proteome</keyword>
<organism evidence="5 6">
    <name type="scientific">Nelumbo nucifera</name>
    <name type="common">Sacred lotus</name>
    <dbReference type="NCBI Taxonomy" id="4432"/>
    <lineage>
        <taxon>Eukaryota</taxon>
        <taxon>Viridiplantae</taxon>
        <taxon>Streptophyta</taxon>
        <taxon>Embryophyta</taxon>
        <taxon>Tracheophyta</taxon>
        <taxon>Spermatophyta</taxon>
        <taxon>Magnoliopsida</taxon>
        <taxon>Proteales</taxon>
        <taxon>Nelumbonaceae</taxon>
        <taxon>Nelumbo</taxon>
    </lineage>
</organism>
<feature type="domain" description="Enhanced disease resistance 4-like N-terminal" evidence="4">
    <location>
        <begin position="6"/>
        <end position="39"/>
    </location>
</feature>
<dbReference type="Pfam" id="PF11331">
    <property type="entry name" value="Zn_ribbon_12"/>
    <property type="match status" value="1"/>
</dbReference>
<evidence type="ECO:0000256" key="2">
    <source>
        <dbReference type="SAM" id="MobiDB-lite"/>
    </source>
</evidence>
<sequence>MAEGTKVRVVRCPRCENLLPEVLDYSVYRCGGCGAVLRANNQTSATDGLSEEERVRGNDDSAKLESSSQKSGVTLTDAASETGRESYGLERRRSREKSLPEKSFNSNTSTSLTLESREDTSDYNGERGVESLVFMFNHMGAEKEAGCDGGSRYTHPSKAPAEGDERINMNVDEFSRPRTDKEIGEVEAQTENANGLQGHRKAQDWRRSGERDGSLAFRRPPRAVVEGLRYSNSFYPEEGPSNYHLASSYGYAESIRNQGNEDGYKRVEYLEQDRAELLRKLDELKDQLNRSFDVLDKPKERHAVDRRMTHPDLYGGRDPWFPEGLAGSSRSSRQPFFPDNHIPRPSCFNHGHESVPLMSRLDVDLQNYYPPPMHAPNDIAGYRDPFGPPMLRRTPDQFPRQYDQRPSHDYFSGNHMDIDSDPMAVYPHNTFFHHPACSCLQCYNKHRKVPAQPAAAVSRNRRLSNAPIDPMSNQLETPSAFGPPGYTPKGADPPWHSLEPQFHTRRPRGPDLDMDDFGRAHSGGMVIANVTGHRCRPIAGGAPFITCYSCFALLQLPRRPSLVKTNQQKLRCGACSTIMSLAVENKRLVVSVSAQTTQILQISPDAENSSGEMVKGCSDSHNHVKLDGINSSEDYDSSGYNFQSMDTEQVFPSNDPTLDLNKSQKIHILHSSSSSSSEDMESHDSVIAQTDVSSSVELSLKASLTPPLPGSPLQEHFDFSSAGRAVSRFGKGNLSKRSDHEKVISNMDTFRQDSIQDASAATETEVSFNGYSNTGMSQDSGDVSGDLPRINKGGQSFFAGLIKKSFRDFSRSNQTAENDRSNVSVNGKPIPDHLVKKAEKKAGSIQAGQYWYDFNCGFWGVMGHPCLGIIPPFIEEFNIPMPKNCAGGNTGVFVNGRELHQKDLDLLVSRGLPNTAGKSYIIEISGRVLDEDSGEELKSLGKLAPTVQKAKHGFGMRVPRVLCK</sequence>
<dbReference type="STRING" id="4432.A0A1U8AKF3"/>
<evidence type="ECO:0000256" key="1">
    <source>
        <dbReference type="SAM" id="Coils"/>
    </source>
</evidence>
<evidence type="ECO:0000259" key="4">
    <source>
        <dbReference type="Pfam" id="PF22910"/>
    </source>
</evidence>
<gene>
    <name evidence="6" type="primary">LOC104603961</name>
</gene>
<feature type="compositionally biased region" description="Basic and acidic residues" evidence="2">
    <location>
        <begin position="82"/>
        <end position="100"/>
    </location>
</feature>
<dbReference type="InterPro" id="IPR055126">
    <property type="entry name" value="EDR4-like_N"/>
</dbReference>
<feature type="compositionally biased region" description="Polar residues" evidence="2">
    <location>
        <begin position="64"/>
        <end position="79"/>
    </location>
</feature>
<dbReference type="Pfam" id="PF22910">
    <property type="entry name" value="EDR4-like_1st"/>
    <property type="match status" value="1"/>
</dbReference>
<accession>A0A1U8AKF3</accession>
<dbReference type="OMA" id="PMIQETF"/>
<dbReference type="InterPro" id="IPR040244">
    <property type="entry name" value="EDR4-like"/>
</dbReference>
<dbReference type="RefSeq" id="XP_010266457.1">
    <property type="nucleotide sequence ID" value="XM_010268155.2"/>
</dbReference>
<feature type="compositionally biased region" description="Basic and acidic residues" evidence="2">
    <location>
        <begin position="115"/>
        <end position="124"/>
    </location>
</feature>
<protein>
    <submittedName>
        <fullName evidence="6">Uncharacterized protein LOC104603961</fullName>
    </submittedName>
</protein>
<reference evidence="6" key="1">
    <citation type="submission" date="2025-08" db="UniProtKB">
        <authorList>
            <consortium name="RefSeq"/>
        </authorList>
    </citation>
    <scope>IDENTIFICATION</scope>
</reference>
<dbReference type="InterPro" id="IPR021480">
    <property type="entry name" value="Zinc_ribbon_12"/>
</dbReference>
<dbReference type="FunCoup" id="A0A1U8AKF3">
    <property type="interactions" value="2477"/>
</dbReference>
<dbReference type="KEGG" id="nnu:104603961"/>
<feature type="region of interest" description="Disordered" evidence="2">
    <location>
        <begin position="193"/>
        <end position="214"/>
    </location>
</feature>
<evidence type="ECO:0000313" key="6">
    <source>
        <dbReference type="RefSeq" id="XP_010266457.1"/>
    </source>
</evidence>
<feature type="region of interest" description="Disordered" evidence="2">
    <location>
        <begin position="44"/>
        <end position="124"/>
    </location>
</feature>
<dbReference type="Proteomes" id="UP000189703">
    <property type="component" value="Unplaced"/>
</dbReference>
<feature type="domain" description="Probable zinc-ribbon" evidence="3">
    <location>
        <begin position="539"/>
        <end position="583"/>
    </location>
</feature>
<feature type="coiled-coil region" evidence="1">
    <location>
        <begin position="267"/>
        <end position="294"/>
    </location>
</feature>
<keyword evidence="1" id="KW-0175">Coiled coil</keyword>
<dbReference type="GeneID" id="104603961"/>